<dbReference type="PANTHER" id="PTHR36307">
    <property type="entry name" value="FLAGELLA BASAL BODY P-RING FORMATION PROTEIN FLGA"/>
    <property type="match status" value="1"/>
</dbReference>
<keyword evidence="4" id="KW-0969">Cilium</keyword>
<keyword evidence="4" id="KW-0282">Flagellum</keyword>
<dbReference type="Proteomes" id="UP001155057">
    <property type="component" value="Unassembled WGS sequence"/>
</dbReference>
<dbReference type="Pfam" id="PF13144">
    <property type="entry name" value="ChapFlgA"/>
    <property type="match status" value="1"/>
</dbReference>
<dbReference type="GO" id="GO:0044780">
    <property type="term" value="P:bacterial-type flagellum assembly"/>
    <property type="evidence" value="ECO:0007669"/>
    <property type="project" value="InterPro"/>
</dbReference>
<sequence length="242" mass="27237">MQRVLVSIFLGLLAASGPQVLRAQEGGAEAAVRRAAEQKIAARRPESAGHLEVRVRRVRGAIDSTARLRLELPDRGAMTGGLTRARVRAQAPTGDWEDAGWATLRVTRYDSVLTTRSRIKQGAPVKPEDVERTWMRVSDLHGEPLRASAFRAQRKKGALVADRYLRPERVLRARDVRPPYAVDPGTDTDMYYRRGRVRFRLSCTVRETGFVEDVVRVYCPGTRKTYQARVRTAEAVTWVKTL</sequence>
<dbReference type="GO" id="GO:0042597">
    <property type="term" value="C:periplasmic space"/>
    <property type="evidence" value="ECO:0007669"/>
    <property type="project" value="UniProtKB-SubCell"/>
</dbReference>
<evidence type="ECO:0000259" key="2">
    <source>
        <dbReference type="Pfam" id="PF13144"/>
    </source>
</evidence>
<comment type="similarity">
    <text evidence="1">Belongs to the FlgA family.</text>
</comment>
<dbReference type="AlphaFoldDB" id="A0A9X2Q603"/>
<comment type="function">
    <text evidence="1">Involved in the assembly process of the P-ring formation. It may associate with FlgF on the rod constituting a structure essential for the P-ring assembly or may act as a modulator protein for the P-ring assembly.</text>
</comment>
<comment type="caution">
    <text evidence="4">The sequence shown here is derived from an EMBL/GenBank/DDBJ whole genome shotgun (WGS) entry which is preliminary data.</text>
</comment>
<organism evidence="4 5">
    <name type="scientific">Salinibacter ruber</name>
    <dbReference type="NCBI Taxonomy" id="146919"/>
    <lineage>
        <taxon>Bacteria</taxon>
        <taxon>Pseudomonadati</taxon>
        <taxon>Rhodothermota</taxon>
        <taxon>Rhodothermia</taxon>
        <taxon>Rhodothermales</taxon>
        <taxon>Salinibacteraceae</taxon>
        <taxon>Salinibacter</taxon>
    </lineage>
</organism>
<gene>
    <name evidence="4" type="ORF">GGP61_002395</name>
    <name evidence="3" type="ORF">GGP71_001280</name>
</gene>
<dbReference type="EMBL" id="JANUAE010000008">
    <property type="protein sequence ID" value="MCS3710775.1"/>
    <property type="molecule type" value="Genomic_DNA"/>
</dbReference>
<dbReference type="InterPro" id="IPR017585">
    <property type="entry name" value="SAF_FlgA"/>
</dbReference>
<evidence type="ECO:0000256" key="1">
    <source>
        <dbReference type="RuleBase" id="RU362063"/>
    </source>
</evidence>
<evidence type="ECO:0000313" key="5">
    <source>
        <dbReference type="Proteomes" id="UP001155057"/>
    </source>
</evidence>
<reference evidence="4" key="1">
    <citation type="submission" date="2022-08" db="EMBL/GenBank/DDBJ databases">
        <title>Genomic Encyclopedia of Type Strains, Phase V (KMG-V): Genome sequencing to study the core and pangenomes of soil and plant-associated prokaryotes.</title>
        <authorList>
            <person name="Whitman W."/>
        </authorList>
    </citation>
    <scope>NUCLEOTIDE SEQUENCE</scope>
    <source>
        <strain evidence="3">0</strain>
        <strain evidence="4">SP3049</strain>
    </source>
</reference>
<keyword evidence="1" id="KW-0574">Periplasm</keyword>
<dbReference type="Proteomes" id="UP001155027">
    <property type="component" value="Unassembled WGS sequence"/>
</dbReference>
<feature type="domain" description="Flagella basal body P-ring formation protein FlgA SAF" evidence="2">
    <location>
        <begin position="112"/>
        <end position="236"/>
    </location>
</feature>
<keyword evidence="1" id="KW-1005">Bacterial flagellum biogenesis</keyword>
<comment type="subcellular location">
    <subcellularLocation>
        <location evidence="1">Periplasm</location>
    </subcellularLocation>
</comment>
<proteinExistence type="inferred from homology"/>
<protein>
    <recommendedName>
        <fullName evidence="1">Flagella basal body P-ring formation protein FlgA</fullName>
    </recommendedName>
</protein>
<dbReference type="RefSeq" id="WP_011405354.1">
    <property type="nucleotide sequence ID" value="NZ_CALTRY010000028.1"/>
</dbReference>
<name>A0A9X2Q603_9BACT</name>
<accession>A0A9X2Q603</accession>
<dbReference type="NCBIfam" id="TIGR03170">
    <property type="entry name" value="flgA_cterm"/>
    <property type="match status" value="1"/>
</dbReference>
<dbReference type="InterPro" id="IPR039246">
    <property type="entry name" value="Flagellar_FlgA"/>
</dbReference>
<evidence type="ECO:0000313" key="3">
    <source>
        <dbReference type="EMBL" id="MCS3677364.1"/>
    </source>
</evidence>
<dbReference type="PANTHER" id="PTHR36307:SF1">
    <property type="entry name" value="FLAGELLA BASAL BODY P-RING FORMATION PROTEIN FLGA"/>
    <property type="match status" value="1"/>
</dbReference>
<dbReference type="EMBL" id="JANUAU010000003">
    <property type="protein sequence ID" value="MCS3677364.1"/>
    <property type="molecule type" value="Genomic_DNA"/>
</dbReference>
<keyword evidence="4" id="KW-0966">Cell projection</keyword>
<evidence type="ECO:0000313" key="4">
    <source>
        <dbReference type="EMBL" id="MCS3710775.1"/>
    </source>
</evidence>